<dbReference type="PANTHER" id="PTHR33992:SF1">
    <property type="entry name" value="RIBONUCLEASE P PROTEIN COMPONENT"/>
    <property type="match status" value="1"/>
</dbReference>
<dbReference type="RefSeq" id="WP_144993253.1">
    <property type="nucleotide sequence ID" value="NZ_CP036281.1"/>
</dbReference>
<dbReference type="PANTHER" id="PTHR33992">
    <property type="entry name" value="RIBONUCLEASE P PROTEIN COMPONENT"/>
    <property type="match status" value="1"/>
</dbReference>
<dbReference type="GO" id="GO:0001682">
    <property type="term" value="P:tRNA 5'-leader removal"/>
    <property type="evidence" value="ECO:0007669"/>
    <property type="project" value="UniProtKB-UniRule"/>
</dbReference>
<dbReference type="KEGG" id="plon:Pla110_07060"/>
<evidence type="ECO:0000256" key="7">
    <source>
        <dbReference type="NCBIfam" id="TIGR00188"/>
    </source>
</evidence>
<dbReference type="SUPFAM" id="SSF54211">
    <property type="entry name" value="Ribosomal protein S5 domain 2-like"/>
    <property type="match status" value="1"/>
</dbReference>
<dbReference type="Proteomes" id="UP000317178">
    <property type="component" value="Chromosome"/>
</dbReference>
<keyword evidence="4 6" id="KW-0378">Hydrolase</keyword>
<dbReference type="GO" id="GO:0004526">
    <property type="term" value="F:ribonuclease P activity"/>
    <property type="evidence" value="ECO:0007669"/>
    <property type="project" value="UniProtKB-UniRule"/>
</dbReference>
<comment type="catalytic activity">
    <reaction evidence="6">
        <text>Endonucleolytic cleavage of RNA, removing 5'-extranucleotides from tRNA precursor.</text>
        <dbReference type="EC" id="3.1.26.5"/>
    </reaction>
</comment>
<dbReference type="InterPro" id="IPR014721">
    <property type="entry name" value="Ribsml_uS5_D2-typ_fold_subgr"/>
</dbReference>
<evidence type="ECO:0000256" key="1">
    <source>
        <dbReference type="ARBA" id="ARBA00022694"/>
    </source>
</evidence>
<dbReference type="HAMAP" id="MF_00227">
    <property type="entry name" value="RNase_P"/>
    <property type="match status" value="1"/>
</dbReference>
<dbReference type="EC" id="3.1.26.5" evidence="6 7"/>
<sequence>MTATDHRFPQKCRLKTNASFQTVYNAKQAKGDNRLLIFAARNGLGYTRLGVSVSRKVGNAVCRGRFKRCFREAFRLERPELPVGLDLIFIPRRGTTADTDIYRQSIQKLIPQVLEVIERNERRASRSDRSSQ</sequence>
<comment type="similarity">
    <text evidence="6">Belongs to the RnpA family.</text>
</comment>
<keyword evidence="9" id="KW-1185">Reference proteome</keyword>
<comment type="function">
    <text evidence="6">RNaseP catalyzes the removal of the 5'-leader sequence from pre-tRNA to produce the mature 5'-terminus. It can also cleave other RNA substrates such as 4.5S RNA. The protein component plays an auxiliary but essential role in vivo by binding to the 5'-leader sequence and broadening the substrate specificity of the ribozyme.</text>
</comment>
<dbReference type="AlphaFoldDB" id="A0A518CIG1"/>
<organism evidence="8 9">
    <name type="scientific">Polystyrenella longa</name>
    <dbReference type="NCBI Taxonomy" id="2528007"/>
    <lineage>
        <taxon>Bacteria</taxon>
        <taxon>Pseudomonadati</taxon>
        <taxon>Planctomycetota</taxon>
        <taxon>Planctomycetia</taxon>
        <taxon>Planctomycetales</taxon>
        <taxon>Planctomycetaceae</taxon>
        <taxon>Polystyrenella</taxon>
    </lineage>
</organism>
<dbReference type="GO" id="GO:0042781">
    <property type="term" value="F:3'-tRNA processing endoribonuclease activity"/>
    <property type="evidence" value="ECO:0007669"/>
    <property type="project" value="TreeGrafter"/>
</dbReference>
<keyword evidence="3 6" id="KW-0255">Endonuclease</keyword>
<evidence type="ECO:0000313" key="8">
    <source>
        <dbReference type="EMBL" id="QDU79002.1"/>
    </source>
</evidence>
<dbReference type="InterPro" id="IPR000100">
    <property type="entry name" value="RNase_P"/>
</dbReference>
<name>A0A518CIG1_9PLAN</name>
<evidence type="ECO:0000313" key="9">
    <source>
        <dbReference type="Proteomes" id="UP000317178"/>
    </source>
</evidence>
<proteinExistence type="inferred from homology"/>
<reference evidence="8 9" key="1">
    <citation type="submission" date="2019-02" db="EMBL/GenBank/DDBJ databases">
        <title>Deep-cultivation of Planctomycetes and their phenomic and genomic characterization uncovers novel biology.</title>
        <authorList>
            <person name="Wiegand S."/>
            <person name="Jogler M."/>
            <person name="Boedeker C."/>
            <person name="Pinto D."/>
            <person name="Vollmers J."/>
            <person name="Rivas-Marin E."/>
            <person name="Kohn T."/>
            <person name="Peeters S.H."/>
            <person name="Heuer A."/>
            <person name="Rast P."/>
            <person name="Oberbeckmann S."/>
            <person name="Bunk B."/>
            <person name="Jeske O."/>
            <person name="Meyerdierks A."/>
            <person name="Storesund J.E."/>
            <person name="Kallscheuer N."/>
            <person name="Luecker S."/>
            <person name="Lage O.M."/>
            <person name="Pohl T."/>
            <person name="Merkel B.J."/>
            <person name="Hornburger P."/>
            <person name="Mueller R.-W."/>
            <person name="Bruemmer F."/>
            <person name="Labrenz M."/>
            <person name="Spormann A.M."/>
            <person name="Op den Camp H."/>
            <person name="Overmann J."/>
            <person name="Amann R."/>
            <person name="Jetten M.S.M."/>
            <person name="Mascher T."/>
            <person name="Medema M.H."/>
            <person name="Devos D.P."/>
            <person name="Kaster A.-K."/>
            <person name="Ovreas L."/>
            <person name="Rohde M."/>
            <person name="Galperin M.Y."/>
            <person name="Jogler C."/>
        </authorList>
    </citation>
    <scope>NUCLEOTIDE SEQUENCE [LARGE SCALE GENOMIC DNA]</scope>
    <source>
        <strain evidence="8 9">Pla110</strain>
    </source>
</reference>
<evidence type="ECO:0000256" key="2">
    <source>
        <dbReference type="ARBA" id="ARBA00022722"/>
    </source>
</evidence>
<dbReference type="NCBIfam" id="TIGR00188">
    <property type="entry name" value="rnpA"/>
    <property type="match status" value="1"/>
</dbReference>
<keyword evidence="1 6" id="KW-0819">tRNA processing</keyword>
<dbReference type="OrthoDB" id="9810867at2"/>
<dbReference type="InterPro" id="IPR020568">
    <property type="entry name" value="Ribosomal_Su5_D2-typ_SF"/>
</dbReference>
<comment type="subunit">
    <text evidence="6">Consists of a catalytic RNA component (M1 or rnpB) and a protein subunit.</text>
</comment>
<dbReference type="EMBL" id="CP036281">
    <property type="protein sequence ID" value="QDU79002.1"/>
    <property type="molecule type" value="Genomic_DNA"/>
</dbReference>
<evidence type="ECO:0000256" key="6">
    <source>
        <dbReference type="HAMAP-Rule" id="MF_00227"/>
    </source>
</evidence>
<accession>A0A518CIG1</accession>
<dbReference type="Gene3D" id="3.30.230.10">
    <property type="match status" value="1"/>
</dbReference>
<evidence type="ECO:0000256" key="5">
    <source>
        <dbReference type="ARBA" id="ARBA00022884"/>
    </source>
</evidence>
<dbReference type="GO" id="GO:0030677">
    <property type="term" value="C:ribonuclease P complex"/>
    <property type="evidence" value="ECO:0007669"/>
    <property type="project" value="TreeGrafter"/>
</dbReference>
<keyword evidence="2 6" id="KW-0540">Nuclease</keyword>
<protein>
    <recommendedName>
        <fullName evidence="6 7">Ribonuclease P protein component</fullName>
        <shortName evidence="6">RNase P protein</shortName>
        <shortName evidence="6">RNaseP protein</shortName>
        <ecNumber evidence="6 7">3.1.26.5</ecNumber>
    </recommendedName>
    <alternativeName>
        <fullName evidence="6">Protein C5</fullName>
    </alternativeName>
</protein>
<dbReference type="Pfam" id="PF00825">
    <property type="entry name" value="Ribonuclease_P"/>
    <property type="match status" value="1"/>
</dbReference>
<gene>
    <name evidence="6 8" type="primary">rnpA</name>
    <name evidence="8" type="ORF">Pla110_07060</name>
</gene>
<evidence type="ECO:0000256" key="4">
    <source>
        <dbReference type="ARBA" id="ARBA00022801"/>
    </source>
</evidence>
<evidence type="ECO:0000256" key="3">
    <source>
        <dbReference type="ARBA" id="ARBA00022759"/>
    </source>
</evidence>
<keyword evidence="5 6" id="KW-0694">RNA-binding</keyword>
<dbReference type="GO" id="GO:0000049">
    <property type="term" value="F:tRNA binding"/>
    <property type="evidence" value="ECO:0007669"/>
    <property type="project" value="UniProtKB-UniRule"/>
</dbReference>